<evidence type="ECO:0000256" key="2">
    <source>
        <dbReference type="ARBA" id="ARBA00022475"/>
    </source>
</evidence>
<feature type="transmembrane region" description="Helical" evidence="10">
    <location>
        <begin position="21"/>
        <end position="40"/>
    </location>
</feature>
<dbReference type="Pfam" id="PF02518">
    <property type="entry name" value="HATPase_c"/>
    <property type="match status" value="1"/>
</dbReference>
<evidence type="ECO:0000256" key="3">
    <source>
        <dbReference type="ARBA" id="ARBA00022679"/>
    </source>
</evidence>
<evidence type="ECO:0000256" key="7">
    <source>
        <dbReference type="ARBA" id="ARBA00023012"/>
    </source>
</evidence>
<keyword evidence="8 10" id="KW-0472">Membrane</keyword>
<keyword evidence="7" id="KW-0902">Two-component regulatory system</keyword>
<feature type="coiled-coil region" evidence="9">
    <location>
        <begin position="358"/>
        <end position="389"/>
    </location>
</feature>
<dbReference type="InterPro" id="IPR036890">
    <property type="entry name" value="HATPase_C_sf"/>
</dbReference>
<dbReference type="RefSeq" id="WP_212216709.1">
    <property type="nucleotide sequence ID" value="NZ_JAGUCO010000011.1"/>
</dbReference>
<dbReference type="InterPro" id="IPR050482">
    <property type="entry name" value="Sensor_HK_TwoCompSys"/>
</dbReference>
<evidence type="ECO:0000313" key="13">
    <source>
        <dbReference type="Proteomes" id="UP000708576"/>
    </source>
</evidence>
<proteinExistence type="predicted"/>
<feature type="transmembrane region" description="Helical" evidence="10">
    <location>
        <begin position="163"/>
        <end position="185"/>
    </location>
</feature>
<keyword evidence="5" id="KW-0418">Kinase</keyword>
<feature type="transmembrane region" description="Helical" evidence="10">
    <location>
        <begin position="76"/>
        <end position="94"/>
    </location>
</feature>
<dbReference type="CDD" id="cd16917">
    <property type="entry name" value="HATPase_UhpB-NarQ-NarX-like"/>
    <property type="match status" value="1"/>
</dbReference>
<evidence type="ECO:0000256" key="5">
    <source>
        <dbReference type="ARBA" id="ARBA00022777"/>
    </source>
</evidence>
<keyword evidence="6 10" id="KW-1133">Transmembrane helix</keyword>
<feature type="domain" description="Histidine kinase" evidence="11">
    <location>
        <begin position="335"/>
        <end position="525"/>
    </location>
</feature>
<keyword evidence="3" id="KW-0808">Transferase</keyword>
<sequence length="525" mass="60930">MLKNYFTFPKGFADSLEEIKSSIINHAWIGLAVFFIPIMIYDIALFWSGLSVVAGLKMGFIVLTASMALWGRYVLINLRVVSFLVVLYLIIVSGVYQFGFYSNSSLFIIAYICVSFFYLRLHWFIFSVLLISSSYLVLMYLFVNGILEISLNRDFFSNNIINWIIDLMIVFLISYVSLISIFKVFKAYNIELMNHINSEKRIKHTLEFMPVPVSTFNKKREVTMVNRAYEDYFGLKLEDTPTVKAWLNKTYLDEEERKQKLIEVKNIVETFDPLKSNIIDYHVTTGKGLKKYVRVYHTLTENEVICTFIDQTERLKKRQEIIESTLRTEKKEKERIGRELHDGLGPLLTTAKIYAHSLRDEEEVNEEYLKRLDELLENALNELRLLINNESPHLLQQYGLEKAVRSFLQNIKDISDISVSLNATPLKFQKDIVEFALYRAILELINNTLKYSKANELTIRIEQVRERINVMYSDNGIGFDFEEGITKGNGLINIQNRINNVGGTIKYITSPGNGVQVIIQMEENQ</sequence>
<accession>A0ABS5JX15</accession>
<dbReference type="InterPro" id="IPR005467">
    <property type="entry name" value="His_kinase_dom"/>
</dbReference>
<comment type="subcellular location">
    <subcellularLocation>
        <location evidence="1">Cell membrane</location>
        <topology evidence="1">Multi-pass membrane protein</topology>
    </subcellularLocation>
</comment>
<dbReference type="Gene3D" id="1.20.5.1930">
    <property type="match status" value="1"/>
</dbReference>
<evidence type="ECO:0000256" key="9">
    <source>
        <dbReference type="SAM" id="Coils"/>
    </source>
</evidence>
<evidence type="ECO:0000256" key="10">
    <source>
        <dbReference type="SAM" id="Phobius"/>
    </source>
</evidence>
<dbReference type="Pfam" id="PF07730">
    <property type="entry name" value="HisKA_3"/>
    <property type="match status" value="1"/>
</dbReference>
<keyword evidence="4 10" id="KW-0812">Transmembrane</keyword>
<dbReference type="SUPFAM" id="SSF55874">
    <property type="entry name" value="ATPase domain of HSP90 chaperone/DNA topoisomerase II/histidine kinase"/>
    <property type="match status" value="1"/>
</dbReference>
<keyword evidence="2" id="KW-1003">Cell membrane</keyword>
<evidence type="ECO:0000259" key="11">
    <source>
        <dbReference type="PROSITE" id="PS50109"/>
    </source>
</evidence>
<evidence type="ECO:0000256" key="8">
    <source>
        <dbReference type="ARBA" id="ARBA00023136"/>
    </source>
</evidence>
<evidence type="ECO:0000256" key="6">
    <source>
        <dbReference type="ARBA" id="ARBA00022989"/>
    </source>
</evidence>
<dbReference type="Proteomes" id="UP000708576">
    <property type="component" value="Unassembled WGS sequence"/>
</dbReference>
<dbReference type="InterPro" id="IPR003594">
    <property type="entry name" value="HATPase_dom"/>
</dbReference>
<dbReference type="PROSITE" id="PS50109">
    <property type="entry name" value="HIS_KIN"/>
    <property type="match status" value="1"/>
</dbReference>
<gene>
    <name evidence="12" type="ORF">KEM10_14320</name>
</gene>
<evidence type="ECO:0000256" key="4">
    <source>
        <dbReference type="ARBA" id="ARBA00022692"/>
    </source>
</evidence>
<dbReference type="PANTHER" id="PTHR24421:SF37">
    <property type="entry name" value="SENSOR HISTIDINE KINASE NARS"/>
    <property type="match status" value="1"/>
</dbReference>
<reference evidence="12 13" key="1">
    <citation type="journal article" date="2015" name="Int. J. Syst. Evol. Microbiol.">
        <title>Carboxylicivirga linearis sp. nov., isolated from a sea cucumber culture pond.</title>
        <authorList>
            <person name="Wang F.Q."/>
            <person name="Zhou Y.X."/>
            <person name="Lin X.Z."/>
            <person name="Chen G.J."/>
            <person name="Du Z.J."/>
        </authorList>
    </citation>
    <scope>NUCLEOTIDE SEQUENCE [LARGE SCALE GENOMIC DNA]</scope>
    <source>
        <strain evidence="12 13">FB218</strain>
    </source>
</reference>
<dbReference type="PANTHER" id="PTHR24421">
    <property type="entry name" value="NITRATE/NITRITE SENSOR PROTEIN NARX-RELATED"/>
    <property type="match status" value="1"/>
</dbReference>
<evidence type="ECO:0000313" key="12">
    <source>
        <dbReference type="EMBL" id="MBS2099467.1"/>
    </source>
</evidence>
<protein>
    <recommendedName>
        <fullName evidence="11">Histidine kinase domain-containing protein</fullName>
    </recommendedName>
</protein>
<dbReference type="InterPro" id="IPR011712">
    <property type="entry name" value="Sig_transdc_His_kin_sub3_dim/P"/>
</dbReference>
<dbReference type="EMBL" id="JAGUCO010000011">
    <property type="protein sequence ID" value="MBS2099467.1"/>
    <property type="molecule type" value="Genomic_DNA"/>
</dbReference>
<dbReference type="Gene3D" id="3.30.450.20">
    <property type="entry name" value="PAS domain"/>
    <property type="match status" value="1"/>
</dbReference>
<dbReference type="Gene3D" id="3.30.565.10">
    <property type="entry name" value="Histidine kinase-like ATPase, C-terminal domain"/>
    <property type="match status" value="1"/>
</dbReference>
<evidence type="ECO:0000256" key="1">
    <source>
        <dbReference type="ARBA" id="ARBA00004651"/>
    </source>
</evidence>
<feature type="transmembrane region" description="Helical" evidence="10">
    <location>
        <begin position="124"/>
        <end position="143"/>
    </location>
</feature>
<organism evidence="12 13">
    <name type="scientific">Carboxylicivirga linearis</name>
    <dbReference type="NCBI Taxonomy" id="1628157"/>
    <lineage>
        <taxon>Bacteria</taxon>
        <taxon>Pseudomonadati</taxon>
        <taxon>Bacteroidota</taxon>
        <taxon>Bacteroidia</taxon>
        <taxon>Marinilabiliales</taxon>
        <taxon>Marinilabiliaceae</taxon>
        <taxon>Carboxylicivirga</taxon>
    </lineage>
</organism>
<comment type="caution">
    <text evidence="12">The sequence shown here is derived from an EMBL/GenBank/DDBJ whole genome shotgun (WGS) entry which is preliminary data.</text>
</comment>
<keyword evidence="13" id="KW-1185">Reference proteome</keyword>
<feature type="transmembrane region" description="Helical" evidence="10">
    <location>
        <begin position="100"/>
        <end position="119"/>
    </location>
</feature>
<keyword evidence="9" id="KW-0175">Coiled coil</keyword>
<name>A0ABS5JX15_9BACT</name>